<evidence type="ECO:0000313" key="2">
    <source>
        <dbReference type="EMBL" id="OKP05400.1"/>
    </source>
</evidence>
<organism evidence="2 3">
    <name type="scientific">Xenorhabdus eapokensis</name>
    <dbReference type="NCBI Taxonomy" id="1873482"/>
    <lineage>
        <taxon>Bacteria</taxon>
        <taxon>Pseudomonadati</taxon>
        <taxon>Pseudomonadota</taxon>
        <taxon>Gammaproteobacteria</taxon>
        <taxon>Enterobacterales</taxon>
        <taxon>Morganellaceae</taxon>
        <taxon>Xenorhabdus</taxon>
    </lineage>
</organism>
<sequence length="43" mass="5019">MLLNHIWQDRVPLSVAAKFANPFALLSILTHYFTVFVTFKRLV</sequence>
<gene>
    <name evidence="2" type="ORF">Xedl_00631</name>
</gene>
<keyword evidence="3" id="KW-1185">Reference proteome</keyword>
<accession>A0A1Q5TYU0</accession>
<name>A0A1Q5TYU0_9GAMM</name>
<dbReference type="AlphaFoldDB" id="A0A1Q5TYU0"/>
<comment type="caution">
    <text evidence="2">The sequence shown here is derived from an EMBL/GenBank/DDBJ whole genome shotgun (WGS) entry which is preliminary data.</text>
</comment>
<protein>
    <submittedName>
        <fullName evidence="2">Uncharacterized protein</fullName>
    </submittedName>
</protein>
<reference evidence="2 3" key="1">
    <citation type="submission" date="2016-09" db="EMBL/GenBank/DDBJ databases">
        <title>Xenorhabdus thuongxuanensis sp. nov. and Xenorhabdus eapokensis sp. nov., isolated from Steinernema species.</title>
        <authorList>
            <person name="Kaempfer P."/>
            <person name="Tobias N.J."/>
            <person name="Phan Ke L."/>
            <person name="Bode H.B."/>
            <person name="Glaeser S.P."/>
        </authorList>
    </citation>
    <scope>NUCLEOTIDE SEQUENCE [LARGE SCALE GENOMIC DNA]</scope>
    <source>
        <strain evidence="2 3">DL20</strain>
    </source>
</reference>
<evidence type="ECO:0000313" key="3">
    <source>
        <dbReference type="Proteomes" id="UP000186268"/>
    </source>
</evidence>
<feature type="transmembrane region" description="Helical" evidence="1">
    <location>
        <begin position="20"/>
        <end position="39"/>
    </location>
</feature>
<keyword evidence="1" id="KW-0472">Membrane</keyword>
<dbReference type="EMBL" id="MKGQ01000002">
    <property type="protein sequence ID" value="OKP05400.1"/>
    <property type="molecule type" value="Genomic_DNA"/>
</dbReference>
<dbReference type="STRING" id="1873482.Xedl_00631"/>
<keyword evidence="1" id="KW-1133">Transmembrane helix</keyword>
<proteinExistence type="predicted"/>
<dbReference type="Proteomes" id="UP000186268">
    <property type="component" value="Unassembled WGS sequence"/>
</dbReference>
<keyword evidence="1" id="KW-0812">Transmembrane</keyword>
<evidence type="ECO:0000256" key="1">
    <source>
        <dbReference type="SAM" id="Phobius"/>
    </source>
</evidence>